<protein>
    <submittedName>
        <fullName evidence="1">Uncharacterized protein</fullName>
    </submittedName>
</protein>
<evidence type="ECO:0000313" key="1">
    <source>
        <dbReference type="EMBL" id="AGA26693.1"/>
    </source>
</evidence>
<proteinExistence type="predicted"/>
<accession>L0DCX8</accession>
<dbReference type="EMBL" id="CP003364">
    <property type="protein sequence ID" value="AGA26693.1"/>
    <property type="molecule type" value="Genomic_DNA"/>
</dbReference>
<dbReference type="Proteomes" id="UP000010798">
    <property type="component" value="Chromosome"/>
</dbReference>
<sequence>MKSRHKFCPGVDSLEHRLALSTALASVAQPSNHQAQFDNPTLPGSTGAEVALSAINSSTEKVSLSGTARGVYTSHQSNPDTGTTVQGTAKGRILPLGQTSIVGSFLVPGLLRAGKVEGSMTLKSQRGSVTLNITAPSSISAASSSHYFTYQIVSGTGQFRNAQGSGTVDLTLTPSTSHSGSAHSQHGNGKFVLMFASH</sequence>
<name>L0DCX8_SINAD</name>
<evidence type="ECO:0000313" key="2">
    <source>
        <dbReference type="Proteomes" id="UP000010798"/>
    </source>
</evidence>
<gene>
    <name evidence="1" type="ordered locus">Sinac_2381</name>
</gene>
<keyword evidence="2" id="KW-1185">Reference proteome</keyword>
<reference evidence="1 2" key="1">
    <citation type="submission" date="2012-02" db="EMBL/GenBank/DDBJ databases">
        <title>Complete sequence of chromosome of Singulisphaera acidiphila DSM 18658.</title>
        <authorList>
            <consortium name="US DOE Joint Genome Institute (JGI-PGF)"/>
            <person name="Lucas S."/>
            <person name="Copeland A."/>
            <person name="Lapidus A."/>
            <person name="Glavina del Rio T."/>
            <person name="Dalin E."/>
            <person name="Tice H."/>
            <person name="Bruce D."/>
            <person name="Goodwin L."/>
            <person name="Pitluck S."/>
            <person name="Peters L."/>
            <person name="Ovchinnikova G."/>
            <person name="Chertkov O."/>
            <person name="Kyrpides N."/>
            <person name="Mavromatis K."/>
            <person name="Ivanova N."/>
            <person name="Brettin T."/>
            <person name="Detter J.C."/>
            <person name="Han C."/>
            <person name="Larimer F."/>
            <person name="Land M."/>
            <person name="Hauser L."/>
            <person name="Markowitz V."/>
            <person name="Cheng J.-F."/>
            <person name="Hugenholtz P."/>
            <person name="Woyke T."/>
            <person name="Wu D."/>
            <person name="Tindall B."/>
            <person name="Pomrenke H."/>
            <person name="Brambilla E."/>
            <person name="Klenk H.-P."/>
            <person name="Eisen J.A."/>
        </authorList>
    </citation>
    <scope>NUCLEOTIDE SEQUENCE [LARGE SCALE GENOMIC DNA]</scope>
    <source>
        <strain evidence="2">ATCC BAA-1392 / DSM 18658 / VKM B-2454 / MOB10</strain>
    </source>
</reference>
<dbReference type="OrthoDB" id="9833874at2"/>
<dbReference type="KEGG" id="saci:Sinac_2381"/>
<organism evidence="1 2">
    <name type="scientific">Singulisphaera acidiphila (strain ATCC BAA-1392 / DSM 18658 / VKM B-2454 / MOB10)</name>
    <dbReference type="NCBI Taxonomy" id="886293"/>
    <lineage>
        <taxon>Bacteria</taxon>
        <taxon>Pseudomonadati</taxon>
        <taxon>Planctomycetota</taxon>
        <taxon>Planctomycetia</taxon>
        <taxon>Isosphaerales</taxon>
        <taxon>Isosphaeraceae</taxon>
        <taxon>Singulisphaera</taxon>
    </lineage>
</organism>
<dbReference type="HOGENOM" id="CLU_1377331_0_0_0"/>
<dbReference type="AlphaFoldDB" id="L0DCX8"/>